<dbReference type="Proteomes" id="UP000799291">
    <property type="component" value="Unassembled WGS sequence"/>
</dbReference>
<evidence type="ECO:0008006" key="3">
    <source>
        <dbReference type="Google" id="ProtNLM"/>
    </source>
</evidence>
<proteinExistence type="predicted"/>
<evidence type="ECO:0000313" key="2">
    <source>
        <dbReference type="Proteomes" id="UP000799291"/>
    </source>
</evidence>
<organism evidence="1 2">
    <name type="scientific">Lentithecium fluviatile CBS 122367</name>
    <dbReference type="NCBI Taxonomy" id="1168545"/>
    <lineage>
        <taxon>Eukaryota</taxon>
        <taxon>Fungi</taxon>
        <taxon>Dikarya</taxon>
        <taxon>Ascomycota</taxon>
        <taxon>Pezizomycotina</taxon>
        <taxon>Dothideomycetes</taxon>
        <taxon>Pleosporomycetidae</taxon>
        <taxon>Pleosporales</taxon>
        <taxon>Massarineae</taxon>
        <taxon>Lentitheciaceae</taxon>
        <taxon>Lentithecium</taxon>
    </lineage>
</organism>
<protein>
    <recommendedName>
        <fullName evidence="3">HAD-like protein</fullName>
    </recommendedName>
</protein>
<dbReference type="PANTHER" id="PTHR28181:SF1">
    <property type="entry name" value="COLD TOLERANCE PROTEIN 1"/>
    <property type="match status" value="1"/>
</dbReference>
<keyword evidence="2" id="KW-1185">Reference proteome</keyword>
<dbReference type="PANTHER" id="PTHR28181">
    <property type="entry name" value="UPF0655 PROTEIN YCR015C"/>
    <property type="match status" value="1"/>
</dbReference>
<dbReference type="Gene3D" id="3.40.50.1000">
    <property type="entry name" value="HAD superfamily/HAD-like"/>
    <property type="match status" value="1"/>
</dbReference>
<evidence type="ECO:0000313" key="1">
    <source>
        <dbReference type="EMBL" id="KAF2684749.1"/>
    </source>
</evidence>
<dbReference type="OrthoDB" id="10255128at2759"/>
<sequence>PIHWILDWDGTLTKRDTLDALVNIAAKCKTGSPVHKEWKRVAEAYMTDYETTLGIHSKDGRLPSSISEEKALLKTLEEVEQRSIDRVSESGIFEGLTTEDIENGATNAIESGEVELRIGLTDFWELVQSRIQYQDAVSILSVNWSQRFILACLETAHESLANMLSNSINSNELDGISQGATTTGRICTDRKTRIISSRDKLAHLELLRESTLRQGKPMQVVYVGDSWTDFECLLSADLGICIRDDPMTNTQKKLADSLARVGVSCARLRGLKDAIGIPWTQDFHELRNWMQ</sequence>
<dbReference type="InterPro" id="IPR050849">
    <property type="entry name" value="HAD-like_hydrolase_phosphatase"/>
</dbReference>
<feature type="non-terminal residue" evidence="1">
    <location>
        <position position="1"/>
    </location>
</feature>
<dbReference type="InterPro" id="IPR023214">
    <property type="entry name" value="HAD_sf"/>
</dbReference>
<accession>A0A6G1J3N4</accession>
<dbReference type="AlphaFoldDB" id="A0A6G1J3N4"/>
<name>A0A6G1J3N4_9PLEO</name>
<dbReference type="EMBL" id="MU005580">
    <property type="protein sequence ID" value="KAF2684749.1"/>
    <property type="molecule type" value="Genomic_DNA"/>
</dbReference>
<dbReference type="SUPFAM" id="SSF56784">
    <property type="entry name" value="HAD-like"/>
    <property type="match status" value="1"/>
</dbReference>
<dbReference type="InterPro" id="IPR036412">
    <property type="entry name" value="HAD-like_sf"/>
</dbReference>
<gene>
    <name evidence="1" type="ORF">K458DRAFT_242491</name>
</gene>
<reference evidence="1" key="1">
    <citation type="journal article" date="2020" name="Stud. Mycol.">
        <title>101 Dothideomycetes genomes: a test case for predicting lifestyles and emergence of pathogens.</title>
        <authorList>
            <person name="Haridas S."/>
            <person name="Albert R."/>
            <person name="Binder M."/>
            <person name="Bloem J."/>
            <person name="Labutti K."/>
            <person name="Salamov A."/>
            <person name="Andreopoulos B."/>
            <person name="Baker S."/>
            <person name="Barry K."/>
            <person name="Bills G."/>
            <person name="Bluhm B."/>
            <person name="Cannon C."/>
            <person name="Castanera R."/>
            <person name="Culley D."/>
            <person name="Daum C."/>
            <person name="Ezra D."/>
            <person name="Gonzalez J."/>
            <person name="Henrissat B."/>
            <person name="Kuo A."/>
            <person name="Liang C."/>
            <person name="Lipzen A."/>
            <person name="Lutzoni F."/>
            <person name="Magnuson J."/>
            <person name="Mondo S."/>
            <person name="Nolan M."/>
            <person name="Ohm R."/>
            <person name="Pangilinan J."/>
            <person name="Park H.-J."/>
            <person name="Ramirez L."/>
            <person name="Alfaro M."/>
            <person name="Sun H."/>
            <person name="Tritt A."/>
            <person name="Yoshinaga Y."/>
            <person name="Zwiers L.-H."/>
            <person name="Turgeon B."/>
            <person name="Goodwin S."/>
            <person name="Spatafora J."/>
            <person name="Crous P."/>
            <person name="Grigoriev I."/>
        </authorList>
    </citation>
    <scope>NUCLEOTIDE SEQUENCE</scope>
    <source>
        <strain evidence="1">CBS 122367</strain>
    </source>
</reference>
<feature type="non-terminal residue" evidence="1">
    <location>
        <position position="291"/>
    </location>
</feature>